<evidence type="ECO:0000259" key="5">
    <source>
        <dbReference type="PROSITE" id="PS50853"/>
    </source>
</evidence>
<reference evidence="6" key="2">
    <citation type="submission" date="2025-09" db="UniProtKB">
        <authorList>
            <consortium name="Ensembl"/>
        </authorList>
    </citation>
    <scope>IDENTIFICATION</scope>
</reference>
<keyword evidence="4" id="KW-0325">Glycoprotein</keyword>
<evidence type="ECO:0000256" key="1">
    <source>
        <dbReference type="ARBA" id="ARBA00022737"/>
    </source>
</evidence>
<dbReference type="Ensembl" id="ENSPTXT00000010393.1">
    <property type="protein sequence ID" value="ENSPTXP00000010051.1"/>
    <property type="gene ID" value="ENSPTXG00000007146.1"/>
</dbReference>
<evidence type="ECO:0000256" key="2">
    <source>
        <dbReference type="ARBA" id="ARBA00022889"/>
    </source>
</evidence>
<dbReference type="InterPro" id="IPR036116">
    <property type="entry name" value="FN3_sf"/>
</dbReference>
<keyword evidence="2" id="KW-0130">Cell adhesion</keyword>
<dbReference type="Gene3D" id="2.60.40.10">
    <property type="entry name" value="Immunoglobulins"/>
    <property type="match status" value="1"/>
</dbReference>
<evidence type="ECO:0000313" key="6">
    <source>
        <dbReference type="Ensembl" id="ENSPTXP00000010051.1"/>
    </source>
</evidence>
<dbReference type="GO" id="GO:0007507">
    <property type="term" value="P:heart development"/>
    <property type="evidence" value="ECO:0007669"/>
    <property type="project" value="TreeGrafter"/>
</dbReference>
<dbReference type="GO" id="GO:0043394">
    <property type="term" value="F:proteoglycan binding"/>
    <property type="evidence" value="ECO:0007669"/>
    <property type="project" value="TreeGrafter"/>
</dbReference>
<dbReference type="CDD" id="cd00063">
    <property type="entry name" value="FN3"/>
    <property type="match status" value="1"/>
</dbReference>
<dbReference type="GO" id="GO:0005201">
    <property type="term" value="F:extracellular matrix structural constituent"/>
    <property type="evidence" value="ECO:0007669"/>
    <property type="project" value="TreeGrafter"/>
</dbReference>
<sequence>GYIDRPKGLAFTAVDVDSIKIAWESPQGQVTGYRVTYSTPEDGIQELFPAPDGEDDTAELHGLRPGSEYTVYIVALHNDLESLPLIGTQTTGIHEIMSPGGHDSCSFL</sequence>
<dbReference type="GO" id="GO:0007160">
    <property type="term" value="P:cell-matrix adhesion"/>
    <property type="evidence" value="ECO:0007669"/>
    <property type="project" value="TreeGrafter"/>
</dbReference>
<dbReference type="SMART" id="SM00060">
    <property type="entry name" value="FN3"/>
    <property type="match status" value="1"/>
</dbReference>
<dbReference type="Pfam" id="PF00041">
    <property type="entry name" value="fn3"/>
    <property type="match status" value="1"/>
</dbReference>
<keyword evidence="1" id="KW-0677">Repeat</keyword>
<dbReference type="GO" id="GO:0007399">
    <property type="term" value="P:nervous system development"/>
    <property type="evidence" value="ECO:0007669"/>
    <property type="project" value="TreeGrafter"/>
</dbReference>
<evidence type="ECO:0000256" key="3">
    <source>
        <dbReference type="ARBA" id="ARBA00023157"/>
    </source>
</evidence>
<dbReference type="Proteomes" id="UP000472273">
    <property type="component" value="Unplaced"/>
</dbReference>
<dbReference type="PROSITE" id="PS50853">
    <property type="entry name" value="FN3"/>
    <property type="match status" value="1"/>
</dbReference>
<evidence type="ECO:0000313" key="7">
    <source>
        <dbReference type="Proteomes" id="UP000472273"/>
    </source>
</evidence>
<protein>
    <recommendedName>
        <fullName evidence="5">Fibronectin type-III domain-containing protein</fullName>
    </recommendedName>
</protein>
<dbReference type="GO" id="GO:0005178">
    <property type="term" value="F:integrin binding"/>
    <property type="evidence" value="ECO:0007669"/>
    <property type="project" value="TreeGrafter"/>
</dbReference>
<keyword evidence="7" id="KW-1185">Reference proteome</keyword>
<dbReference type="InterPro" id="IPR013783">
    <property type="entry name" value="Ig-like_fold"/>
</dbReference>
<dbReference type="GO" id="GO:0007044">
    <property type="term" value="P:cell-substrate junction assembly"/>
    <property type="evidence" value="ECO:0007669"/>
    <property type="project" value="TreeGrafter"/>
</dbReference>
<dbReference type="InterPro" id="IPR003961">
    <property type="entry name" value="FN3_dom"/>
</dbReference>
<reference evidence="6" key="1">
    <citation type="submission" date="2025-08" db="UniProtKB">
        <authorList>
            <consortium name="Ensembl"/>
        </authorList>
    </citation>
    <scope>IDENTIFICATION</scope>
</reference>
<dbReference type="PANTHER" id="PTHR46708">
    <property type="entry name" value="TENASCIN"/>
    <property type="match status" value="1"/>
</dbReference>
<dbReference type="PANTHER" id="PTHR46708:SF8">
    <property type="entry name" value="FIBRONECTIN"/>
    <property type="match status" value="1"/>
</dbReference>
<dbReference type="SUPFAM" id="SSF49265">
    <property type="entry name" value="Fibronectin type III"/>
    <property type="match status" value="1"/>
</dbReference>
<keyword evidence="3" id="KW-1015">Disulfide bond</keyword>
<feature type="domain" description="Fibronectin type-III" evidence="5">
    <location>
        <begin position="5"/>
        <end position="96"/>
    </location>
</feature>
<evidence type="ECO:0000256" key="4">
    <source>
        <dbReference type="ARBA" id="ARBA00023180"/>
    </source>
</evidence>
<dbReference type="FunFam" id="2.60.40.10:FF:000364">
    <property type="entry name" value="fibronectin isoform X1"/>
    <property type="match status" value="1"/>
</dbReference>
<dbReference type="InterPro" id="IPR050991">
    <property type="entry name" value="ECM_Regulatory_Proteins"/>
</dbReference>
<accession>A0A670YNB3</accession>
<dbReference type="OMA" id="IHEIMSP"/>
<dbReference type="AlphaFoldDB" id="A0A670YNB3"/>
<name>A0A670YNB3_PSETE</name>
<dbReference type="GeneTree" id="ENSGT00940000179596"/>
<organism evidence="6 7">
    <name type="scientific">Pseudonaja textilis</name>
    <name type="common">Eastern brown snake</name>
    <dbReference type="NCBI Taxonomy" id="8673"/>
    <lineage>
        <taxon>Eukaryota</taxon>
        <taxon>Metazoa</taxon>
        <taxon>Chordata</taxon>
        <taxon>Craniata</taxon>
        <taxon>Vertebrata</taxon>
        <taxon>Euteleostomi</taxon>
        <taxon>Lepidosauria</taxon>
        <taxon>Squamata</taxon>
        <taxon>Bifurcata</taxon>
        <taxon>Unidentata</taxon>
        <taxon>Episquamata</taxon>
        <taxon>Toxicofera</taxon>
        <taxon>Serpentes</taxon>
        <taxon>Colubroidea</taxon>
        <taxon>Elapidae</taxon>
        <taxon>Hydrophiinae</taxon>
        <taxon>Pseudonaja</taxon>
    </lineage>
</organism>
<proteinExistence type="predicted"/>